<dbReference type="Proteomes" id="UP000754821">
    <property type="component" value="Unassembled WGS sequence"/>
</dbReference>
<accession>A0A1R4I3X4</accession>
<reference evidence="2 3" key="1">
    <citation type="submission" date="2017-02" db="EMBL/GenBank/DDBJ databases">
        <authorList>
            <person name="Dridi B."/>
        </authorList>
    </citation>
    <scope>NUCLEOTIDE SEQUENCE [LARGE SCALE GENOMIC DNA]</scope>
    <source>
        <strain evidence="2 3">JB380</strain>
    </source>
</reference>
<organism evidence="2 3">
    <name type="scientific">Halomonas citrativorans</name>
    <dbReference type="NCBI Taxonomy" id="2742612"/>
    <lineage>
        <taxon>Bacteria</taxon>
        <taxon>Pseudomonadati</taxon>
        <taxon>Pseudomonadota</taxon>
        <taxon>Gammaproteobacteria</taxon>
        <taxon>Oceanospirillales</taxon>
        <taxon>Halomonadaceae</taxon>
        <taxon>Halomonas</taxon>
    </lineage>
</organism>
<dbReference type="EMBL" id="RRZC01000021">
    <property type="protein sequence ID" value="MBE0404962.1"/>
    <property type="molecule type" value="Genomic_DNA"/>
</dbReference>
<evidence type="ECO:0000313" key="4">
    <source>
        <dbReference type="Proteomes" id="UP000754821"/>
    </source>
</evidence>
<keyword evidence="4" id="KW-1185">Reference proteome</keyword>
<dbReference type="RefSeq" id="WP_176372233.1">
    <property type="nucleotide sequence ID" value="NZ_FUKM01000057.1"/>
</dbReference>
<evidence type="ECO:0000313" key="2">
    <source>
        <dbReference type="EMBL" id="SJN14567.1"/>
    </source>
</evidence>
<dbReference type="Proteomes" id="UP000196331">
    <property type="component" value="Unassembled WGS sequence"/>
</dbReference>
<name>A0A1R4I3X4_9GAMM</name>
<protein>
    <submittedName>
        <fullName evidence="2">Uncharacterized protein</fullName>
    </submittedName>
</protein>
<evidence type="ECO:0000313" key="1">
    <source>
        <dbReference type="EMBL" id="MBE0404962.1"/>
    </source>
</evidence>
<proteinExistence type="predicted"/>
<comment type="caution">
    <text evidence="2">The sequence shown here is derived from an EMBL/GenBank/DDBJ whole genome shotgun (WGS) entry which is preliminary data.</text>
</comment>
<dbReference type="EMBL" id="FUKM01000057">
    <property type="protein sequence ID" value="SJN14567.1"/>
    <property type="molecule type" value="Genomic_DNA"/>
</dbReference>
<evidence type="ECO:0000313" key="3">
    <source>
        <dbReference type="Proteomes" id="UP000196331"/>
    </source>
</evidence>
<gene>
    <name evidence="2" type="ORF">CZ787_15790</name>
    <name evidence="1" type="ORF">EI163_15590</name>
</gene>
<reference evidence="1 4" key="2">
    <citation type="submission" date="2020-07" db="EMBL/GenBank/DDBJ databases">
        <title>Halophilic bacteria isolated from french cheeses.</title>
        <authorList>
            <person name="Kothe C.I."/>
            <person name="Farah-Kraiem B."/>
            <person name="Renault P."/>
            <person name="Dridi B."/>
        </authorList>
    </citation>
    <scope>NUCLEOTIDE SEQUENCE [LARGE SCALE GENOMIC DNA]</scope>
    <source>
        <strain evidence="1 4">FME16</strain>
    </source>
</reference>
<dbReference type="AlphaFoldDB" id="A0A1R4I3X4"/>
<sequence length="88" mass="10234">MTDQPRKPAHSEASLFSLGWQNSHVQARPFLLFCIVQYLLMTVNPTSTWWARLSELLSSFPDLREAGLNLKGMGIIEGWEQWEWEARQ</sequence>